<name>A0A819Y7Q5_9BILA</name>
<comment type="caution">
    <text evidence="2">The sequence shown here is derived from an EMBL/GenBank/DDBJ whole genome shotgun (WGS) entry which is preliminary data.</text>
</comment>
<accession>A0A819Y7Q5</accession>
<feature type="compositionally biased region" description="Basic and acidic residues" evidence="1">
    <location>
        <begin position="117"/>
        <end position="127"/>
    </location>
</feature>
<gene>
    <name evidence="2" type="ORF">OTI717_LOCUS36276</name>
</gene>
<feature type="non-terminal residue" evidence="2">
    <location>
        <position position="1"/>
    </location>
</feature>
<reference evidence="2" key="1">
    <citation type="submission" date="2021-02" db="EMBL/GenBank/DDBJ databases">
        <authorList>
            <person name="Nowell W R."/>
        </authorList>
    </citation>
    <scope>NUCLEOTIDE SEQUENCE</scope>
</reference>
<protein>
    <submittedName>
        <fullName evidence="2">Uncharacterized protein</fullName>
    </submittedName>
</protein>
<feature type="compositionally biased region" description="Polar residues" evidence="1">
    <location>
        <begin position="98"/>
        <end position="108"/>
    </location>
</feature>
<evidence type="ECO:0000313" key="3">
    <source>
        <dbReference type="Proteomes" id="UP000663823"/>
    </source>
</evidence>
<dbReference type="Proteomes" id="UP000663823">
    <property type="component" value="Unassembled WGS sequence"/>
</dbReference>
<evidence type="ECO:0000256" key="1">
    <source>
        <dbReference type="SAM" id="MobiDB-lite"/>
    </source>
</evidence>
<proteinExistence type="predicted"/>
<organism evidence="2 3">
    <name type="scientific">Rotaria sordida</name>
    <dbReference type="NCBI Taxonomy" id="392033"/>
    <lineage>
        <taxon>Eukaryota</taxon>
        <taxon>Metazoa</taxon>
        <taxon>Spiralia</taxon>
        <taxon>Gnathifera</taxon>
        <taxon>Rotifera</taxon>
        <taxon>Eurotatoria</taxon>
        <taxon>Bdelloidea</taxon>
        <taxon>Philodinida</taxon>
        <taxon>Philodinidae</taxon>
        <taxon>Rotaria</taxon>
    </lineage>
</organism>
<sequence>EKLIKICDRLSMSEEQLNRLQKPNGTRTARSIIRACYPLHARMDALEEGIDDDLRQAVHDYVNMFHGMESLTEGKINESINNVFRSAKTQQKQDGKNESQQSTSNNSKFIGKKKSNINKENDLPRNQ</sequence>
<dbReference type="EMBL" id="CAJOAX010015153">
    <property type="protein sequence ID" value="CAF4152050.1"/>
    <property type="molecule type" value="Genomic_DNA"/>
</dbReference>
<dbReference type="AlphaFoldDB" id="A0A819Y7Q5"/>
<evidence type="ECO:0000313" key="2">
    <source>
        <dbReference type="EMBL" id="CAF4152050.1"/>
    </source>
</evidence>
<feature type="region of interest" description="Disordered" evidence="1">
    <location>
        <begin position="86"/>
        <end position="127"/>
    </location>
</feature>